<comment type="caution">
    <text evidence="5">The sequence shown here is derived from an EMBL/GenBank/DDBJ whole genome shotgun (WGS) entry which is preliminary data.</text>
</comment>
<accession>A0A850QVW7</accession>
<reference evidence="5 6" key="1">
    <citation type="submission" date="2020-06" db="EMBL/GenBank/DDBJ databases">
        <authorList>
            <person name="Kang J."/>
        </authorList>
    </citation>
    <scope>NUCLEOTIDE SEQUENCE [LARGE SCALE GENOMIC DNA]</scope>
    <source>
        <strain evidence="5 6">DCY120</strain>
    </source>
</reference>
<dbReference type="GO" id="GO:0005829">
    <property type="term" value="C:cytosol"/>
    <property type="evidence" value="ECO:0007669"/>
    <property type="project" value="TreeGrafter"/>
</dbReference>
<dbReference type="PANTHER" id="PTHR43782">
    <property type="entry name" value="ARGINASE"/>
    <property type="match status" value="1"/>
</dbReference>
<dbReference type="RefSeq" id="WP_176942093.1">
    <property type="nucleotide sequence ID" value="NZ_JABZEC010000001.1"/>
</dbReference>
<comment type="similarity">
    <text evidence="4">Belongs to the arginase family.</text>
</comment>
<name>A0A850QVW7_9LACO</name>
<gene>
    <name evidence="5" type="ORF">HU830_01840</name>
</gene>
<dbReference type="SUPFAM" id="SSF52768">
    <property type="entry name" value="Arginase/deacetylase"/>
    <property type="match status" value="1"/>
</dbReference>
<evidence type="ECO:0000256" key="1">
    <source>
        <dbReference type="ARBA" id="ARBA00022723"/>
    </source>
</evidence>
<dbReference type="InterPro" id="IPR006035">
    <property type="entry name" value="Ureohydrolase"/>
</dbReference>
<dbReference type="GO" id="GO:0004053">
    <property type="term" value="F:arginase activity"/>
    <property type="evidence" value="ECO:0007669"/>
    <property type="project" value="TreeGrafter"/>
</dbReference>
<evidence type="ECO:0000313" key="6">
    <source>
        <dbReference type="Proteomes" id="UP000563523"/>
    </source>
</evidence>
<keyword evidence="1" id="KW-0479">Metal-binding</keyword>
<organism evidence="5 6">
    <name type="scientific">Bombilactobacillus apium</name>
    <dbReference type="NCBI Taxonomy" id="2675299"/>
    <lineage>
        <taxon>Bacteria</taxon>
        <taxon>Bacillati</taxon>
        <taxon>Bacillota</taxon>
        <taxon>Bacilli</taxon>
        <taxon>Lactobacillales</taxon>
        <taxon>Lactobacillaceae</taxon>
        <taxon>Bombilactobacillus</taxon>
    </lineage>
</organism>
<dbReference type="GO" id="GO:0030145">
    <property type="term" value="F:manganese ion binding"/>
    <property type="evidence" value="ECO:0007669"/>
    <property type="project" value="TreeGrafter"/>
</dbReference>
<dbReference type="InterPro" id="IPR023696">
    <property type="entry name" value="Ureohydrolase_dom_sf"/>
</dbReference>
<evidence type="ECO:0000256" key="2">
    <source>
        <dbReference type="ARBA" id="ARBA00022801"/>
    </source>
</evidence>
<evidence type="ECO:0000256" key="3">
    <source>
        <dbReference type="ARBA" id="ARBA00023211"/>
    </source>
</evidence>
<protein>
    <submittedName>
        <fullName evidence="5">Arginase family protein</fullName>
    </submittedName>
</protein>
<dbReference type="Gene3D" id="3.40.800.10">
    <property type="entry name" value="Ureohydrolase domain"/>
    <property type="match status" value="1"/>
</dbReference>
<sequence length="250" mass="27881">MIVQSLRLNWPQWQGGMDPNYQIGQEILAAIVPPSQTTPTMTVPVSSQATPLAGIDGGKQLYDQKKYVQQLLDAQQPQHLLILGGDCSVSATPFDYLHGKYPNDFGVIWLDAHPDISTPQDFHHLHEMVVADLLGQSHSIFSEALRYPLVPDQIFLAGLQVQELRPMDHLASDLKLAYATPDALTIAESVLKWLKSKGIHHVVIHFDLDALDPDDFRSILPAQPHLDRTSFGACLGPWCPQEFESFHRGH</sequence>
<dbReference type="Pfam" id="PF00491">
    <property type="entry name" value="Arginase"/>
    <property type="match status" value="1"/>
</dbReference>
<dbReference type="AlphaFoldDB" id="A0A850QVW7"/>
<dbReference type="Proteomes" id="UP000563523">
    <property type="component" value="Unassembled WGS sequence"/>
</dbReference>
<dbReference type="PANTHER" id="PTHR43782:SF3">
    <property type="entry name" value="ARGINASE"/>
    <property type="match status" value="1"/>
</dbReference>
<keyword evidence="2" id="KW-0378">Hydrolase</keyword>
<dbReference type="PROSITE" id="PS51409">
    <property type="entry name" value="ARGINASE_2"/>
    <property type="match status" value="1"/>
</dbReference>
<dbReference type="EMBL" id="JABZEC010000001">
    <property type="protein sequence ID" value="NVY95934.1"/>
    <property type="molecule type" value="Genomic_DNA"/>
</dbReference>
<evidence type="ECO:0000256" key="4">
    <source>
        <dbReference type="PROSITE-ProRule" id="PRU00742"/>
    </source>
</evidence>
<dbReference type="CDD" id="cd09999">
    <property type="entry name" value="Arginase-like_1"/>
    <property type="match status" value="1"/>
</dbReference>
<proteinExistence type="inferred from homology"/>
<keyword evidence="3" id="KW-0464">Manganese</keyword>
<evidence type="ECO:0000313" key="5">
    <source>
        <dbReference type="EMBL" id="NVY95934.1"/>
    </source>
</evidence>
<keyword evidence="6" id="KW-1185">Reference proteome</keyword>